<feature type="binding site" evidence="2">
    <location>
        <begin position="232"/>
        <end position="235"/>
    </location>
    <ligand>
        <name>substrate</name>
    </ligand>
</feature>
<evidence type="ECO:0000256" key="4">
    <source>
        <dbReference type="SAM" id="SignalP"/>
    </source>
</evidence>
<evidence type="ECO:0000256" key="2">
    <source>
        <dbReference type="PIRSR" id="PIRSR600246-2"/>
    </source>
</evidence>
<dbReference type="OrthoDB" id="9780217at2"/>
<keyword evidence="6" id="KW-1185">Reference proteome</keyword>
<feature type="chain" id="PRO_5010350314" evidence="4">
    <location>
        <begin position="26"/>
        <end position="344"/>
    </location>
</feature>
<evidence type="ECO:0000313" key="6">
    <source>
        <dbReference type="Proteomes" id="UP000183200"/>
    </source>
</evidence>
<dbReference type="CDD" id="cd04513">
    <property type="entry name" value="Glycosylasparaginase"/>
    <property type="match status" value="1"/>
</dbReference>
<evidence type="ECO:0000313" key="5">
    <source>
        <dbReference type="EMBL" id="SDL52922.1"/>
    </source>
</evidence>
<dbReference type="STRING" id="430522.BFS30_25840"/>
<feature type="site" description="Cleavage; by autolysis" evidence="3">
    <location>
        <begin position="203"/>
        <end position="204"/>
    </location>
</feature>
<dbReference type="PROSITE" id="PS51318">
    <property type="entry name" value="TAT"/>
    <property type="match status" value="1"/>
</dbReference>
<dbReference type="PANTHER" id="PTHR10188">
    <property type="entry name" value="L-ASPARAGINASE"/>
    <property type="match status" value="1"/>
</dbReference>
<dbReference type="SUPFAM" id="SSF56235">
    <property type="entry name" value="N-terminal nucleophile aminohydrolases (Ntn hydrolases)"/>
    <property type="match status" value="1"/>
</dbReference>
<evidence type="ECO:0000256" key="3">
    <source>
        <dbReference type="PIRSR" id="PIRSR600246-3"/>
    </source>
</evidence>
<dbReference type="EMBL" id="FNGY01000001">
    <property type="protein sequence ID" value="SDL52922.1"/>
    <property type="molecule type" value="Genomic_DNA"/>
</dbReference>
<dbReference type="InterPro" id="IPR006311">
    <property type="entry name" value="TAT_signal"/>
</dbReference>
<dbReference type="InterPro" id="IPR000246">
    <property type="entry name" value="Peptidase_T2"/>
</dbReference>
<dbReference type="InterPro" id="IPR029055">
    <property type="entry name" value="Ntn_hydrolases_N"/>
</dbReference>
<dbReference type="FunFam" id="3.60.20.30:FF:000005">
    <property type="entry name" value="N(4)-(Beta-N-acetylglucosaminyl)-L-asparaginase"/>
    <property type="match status" value="1"/>
</dbReference>
<feature type="binding site" evidence="2">
    <location>
        <begin position="255"/>
        <end position="258"/>
    </location>
    <ligand>
        <name>substrate</name>
    </ligand>
</feature>
<dbReference type="Proteomes" id="UP000183200">
    <property type="component" value="Unassembled WGS sequence"/>
</dbReference>
<sequence>MFNRRKFIKASALSASLLAIDRASAAAMIPNPSSLETVKPIVISTWDFGIAANQAAWKVLSTGGRALDAVEKGVHVPEADPKNQSVGYGGLPDRDGHVTLDACIMDDLGNCGAVAGLEHIMHPISVARLVMEKTPHVMLVGDGALQFALENGFKKQNLLTKESEKAWKEWLKTAKYAPVMNIENKLYDKAAPTKLPGNQYNHDTIGMLAIDAKGNISGACTTSGMAYKLHGRVGDSPIIGAGLYVDNEVGGATSTGVGEEVIRNVGSFLVVELMRQGYAPEDACKEAVMRIIKKKPEIAKGIQVGFLALNKKGEYGAYAIQKGFSYAVCTSQKNDLLIPGKSYY</sequence>
<reference evidence="6" key="1">
    <citation type="submission" date="2016-10" db="EMBL/GenBank/DDBJ databases">
        <authorList>
            <person name="Varghese N."/>
            <person name="Submissions S."/>
        </authorList>
    </citation>
    <scope>NUCLEOTIDE SEQUENCE [LARGE SCALE GENOMIC DNA]</scope>
    <source>
        <strain evidence="6">DSM 19110</strain>
    </source>
</reference>
<name>A0A1G9KTA4_9SPHI</name>
<feature type="signal peptide" evidence="4">
    <location>
        <begin position="1"/>
        <end position="25"/>
    </location>
</feature>
<organism evidence="5 6">
    <name type="scientific">Pedobacter steynii</name>
    <dbReference type="NCBI Taxonomy" id="430522"/>
    <lineage>
        <taxon>Bacteria</taxon>
        <taxon>Pseudomonadati</taxon>
        <taxon>Bacteroidota</taxon>
        <taxon>Sphingobacteriia</taxon>
        <taxon>Sphingobacteriales</taxon>
        <taxon>Sphingobacteriaceae</taxon>
        <taxon>Pedobacter</taxon>
    </lineage>
</organism>
<dbReference type="PANTHER" id="PTHR10188:SF6">
    <property type="entry name" value="N(4)-(BETA-N-ACETYLGLUCOSAMINYL)-L-ASPARAGINASE"/>
    <property type="match status" value="1"/>
</dbReference>
<accession>A0A1G9KTA4</accession>
<protein>
    <submittedName>
        <fullName evidence="5">N4-(Beta-N-acetylglucosaminyl)-L-asparaginase</fullName>
    </submittedName>
</protein>
<dbReference type="GO" id="GO:0005737">
    <property type="term" value="C:cytoplasm"/>
    <property type="evidence" value="ECO:0007669"/>
    <property type="project" value="TreeGrafter"/>
</dbReference>
<dbReference type="RefSeq" id="WP_074604677.1">
    <property type="nucleotide sequence ID" value="NZ_FNGY01000001.1"/>
</dbReference>
<dbReference type="Gene3D" id="3.60.20.30">
    <property type="entry name" value="(Glycosyl)asparaginase"/>
    <property type="match status" value="1"/>
</dbReference>
<feature type="active site" description="Nucleophile" evidence="1">
    <location>
        <position position="204"/>
    </location>
</feature>
<gene>
    <name evidence="5" type="ORF">SAMN05421820_101670</name>
</gene>
<keyword evidence="4" id="KW-0732">Signal</keyword>
<proteinExistence type="predicted"/>
<dbReference type="GO" id="GO:0016811">
    <property type="term" value="F:hydrolase activity, acting on carbon-nitrogen (but not peptide) bonds, in linear amides"/>
    <property type="evidence" value="ECO:0007669"/>
    <property type="project" value="UniProtKB-ARBA"/>
</dbReference>
<dbReference type="AlphaFoldDB" id="A0A1G9KTA4"/>
<dbReference type="Pfam" id="PF01112">
    <property type="entry name" value="Asparaginase_2"/>
    <property type="match status" value="1"/>
</dbReference>
<evidence type="ECO:0000256" key="1">
    <source>
        <dbReference type="PIRSR" id="PIRSR600246-1"/>
    </source>
</evidence>